<feature type="transmembrane region" description="Helical" evidence="1">
    <location>
        <begin position="140"/>
        <end position="159"/>
    </location>
</feature>
<evidence type="ECO:0000256" key="1">
    <source>
        <dbReference type="SAM" id="Phobius"/>
    </source>
</evidence>
<organism evidence="2 3">
    <name type="scientific">Menidia menidia</name>
    <name type="common">Atlantic silverside</name>
    <dbReference type="NCBI Taxonomy" id="238744"/>
    <lineage>
        <taxon>Eukaryota</taxon>
        <taxon>Metazoa</taxon>
        <taxon>Chordata</taxon>
        <taxon>Craniata</taxon>
        <taxon>Vertebrata</taxon>
        <taxon>Euteleostomi</taxon>
        <taxon>Actinopterygii</taxon>
        <taxon>Neopterygii</taxon>
        <taxon>Teleostei</taxon>
        <taxon>Neoteleostei</taxon>
        <taxon>Acanthomorphata</taxon>
        <taxon>Ovalentaria</taxon>
        <taxon>Atherinomorphae</taxon>
        <taxon>Atheriniformes</taxon>
        <taxon>Atherinopsidae</taxon>
        <taxon>Menidiinae</taxon>
        <taxon>Menidia</taxon>
    </lineage>
</organism>
<dbReference type="PANTHER" id="PTHR15573">
    <property type="entry name" value="G-PROTEIN COUPLED RECEPTOR 160-RELATED"/>
    <property type="match status" value="1"/>
</dbReference>
<keyword evidence="1" id="KW-0472">Membrane</keyword>
<reference evidence="2" key="1">
    <citation type="submission" date="2021-05" db="EMBL/GenBank/DDBJ databases">
        <authorList>
            <person name="Tigano A."/>
        </authorList>
    </citation>
    <scope>NUCLEOTIDE SEQUENCE</scope>
</reference>
<keyword evidence="3" id="KW-1185">Reference proteome</keyword>
<feature type="transmembrane region" description="Helical" evidence="1">
    <location>
        <begin position="95"/>
        <end position="119"/>
    </location>
</feature>
<sequence>MAAVSPWSPDTSQPLKMLAIIQLWDDTLADPVDNTNKYFFLLLVKLGLDSVLFITCSHKKYTSFLSVCSLSILLADVLLTCLLAAAWLLGAERSFLSVCFLLANGSATFGALPLPMMFLGSLDYYLDDVWARKHTARWRVLRNVVLTLLVWLQAAVYAARSVSTELVELASAFGPKALVCEVQESSLVTTFILGLFLVSLFALLPFFSSIPRWVKEAETMYEAREKQRGETSDLFLAAPQRRETEASGEKYAESDRPPLWLSLTLSFLVFWMPYLGVSVACLICGFLVPAYVSVNLLWLECTNSFLAGVTFWMKSKTRGPHSNLPESVCLWKIYWHLSQGRQLSQLPAATFDKRSFLV</sequence>
<accession>A0A8S4C1U1</accession>
<dbReference type="Gene3D" id="1.20.1070.10">
    <property type="entry name" value="Rhodopsin 7-helix transmembrane proteins"/>
    <property type="match status" value="1"/>
</dbReference>
<dbReference type="GO" id="GO:0043235">
    <property type="term" value="C:receptor complex"/>
    <property type="evidence" value="ECO:0007669"/>
    <property type="project" value="TreeGrafter"/>
</dbReference>
<dbReference type="Proteomes" id="UP000677803">
    <property type="component" value="Unassembled WGS sequence"/>
</dbReference>
<evidence type="ECO:0000313" key="3">
    <source>
        <dbReference type="Proteomes" id="UP000677803"/>
    </source>
</evidence>
<dbReference type="AlphaFoldDB" id="A0A8S4C1U1"/>
<feature type="transmembrane region" description="Helical" evidence="1">
    <location>
        <begin position="64"/>
        <end position="89"/>
    </location>
</feature>
<dbReference type="OrthoDB" id="8538408at2759"/>
<feature type="transmembrane region" description="Helical" evidence="1">
    <location>
        <begin position="38"/>
        <end position="57"/>
    </location>
</feature>
<proteinExistence type="predicted"/>
<dbReference type="GO" id="GO:0005886">
    <property type="term" value="C:plasma membrane"/>
    <property type="evidence" value="ECO:0007669"/>
    <property type="project" value="TreeGrafter"/>
</dbReference>
<gene>
    <name evidence="2" type="ORF">MMEN_LOCUS21459</name>
</gene>
<protein>
    <submittedName>
        <fullName evidence="2">(Atlantic silverside) hypothetical protein</fullName>
    </submittedName>
</protein>
<dbReference type="InterPro" id="IPR042353">
    <property type="entry name" value="GPR160"/>
</dbReference>
<feature type="transmembrane region" description="Helical" evidence="1">
    <location>
        <begin position="259"/>
        <end position="288"/>
    </location>
</feature>
<keyword evidence="1" id="KW-0812">Transmembrane</keyword>
<comment type="caution">
    <text evidence="2">The sequence shown here is derived from an EMBL/GenBank/DDBJ whole genome shotgun (WGS) entry which is preliminary data.</text>
</comment>
<name>A0A8S4C1U1_9TELE</name>
<dbReference type="EMBL" id="CAJRST010041110">
    <property type="protein sequence ID" value="CAG6021248.1"/>
    <property type="molecule type" value="Genomic_DNA"/>
</dbReference>
<evidence type="ECO:0000313" key="2">
    <source>
        <dbReference type="EMBL" id="CAG6021248.1"/>
    </source>
</evidence>
<keyword evidence="1" id="KW-1133">Transmembrane helix</keyword>
<dbReference type="PANTHER" id="PTHR15573:SF0">
    <property type="entry name" value="G-PROTEIN COUPLED RECEPTOR 160-RELATED"/>
    <property type="match status" value="1"/>
</dbReference>
<feature type="transmembrane region" description="Helical" evidence="1">
    <location>
        <begin position="187"/>
        <end position="207"/>
    </location>
</feature>